<protein>
    <submittedName>
        <fullName evidence="2">Uncharacterized protein</fullName>
    </submittedName>
</protein>
<dbReference type="GeneID" id="32585306"/>
<keyword evidence="3" id="KW-1185">Reference proteome</keyword>
<dbReference type="AlphaFoldDB" id="A0A176ZKE7"/>
<comment type="caution">
    <text evidence="2">The sequence shown here is derived from an EMBL/GenBank/DDBJ whole genome shotgun (WGS) entry which is preliminary data.</text>
</comment>
<feature type="compositionally biased region" description="Basic and acidic residues" evidence="1">
    <location>
        <begin position="14"/>
        <end position="26"/>
    </location>
</feature>
<evidence type="ECO:0000256" key="1">
    <source>
        <dbReference type="SAM" id="MobiDB-lite"/>
    </source>
</evidence>
<reference evidence="2 3" key="1">
    <citation type="submission" date="2016-02" db="EMBL/GenBank/DDBJ databases">
        <title>Draft genome sequence of the strain BR 10247T Bradyrhizobium neotropicale isolated from nodules of Centrolobium paraense.</title>
        <authorList>
            <person name="Simoes-Araujo J.L."/>
            <person name="Barauna A.C."/>
            <person name="Silva K."/>
            <person name="Zilli J.E."/>
        </authorList>
    </citation>
    <scope>NUCLEOTIDE SEQUENCE [LARGE SCALE GENOMIC DNA]</scope>
    <source>
        <strain evidence="2 3">BR 10247</strain>
    </source>
</reference>
<evidence type="ECO:0000313" key="3">
    <source>
        <dbReference type="Proteomes" id="UP000077173"/>
    </source>
</evidence>
<feature type="region of interest" description="Disordered" evidence="1">
    <location>
        <begin position="14"/>
        <end position="61"/>
    </location>
</feature>
<dbReference type="EMBL" id="LSEF01000006">
    <property type="protein sequence ID" value="OAF20166.1"/>
    <property type="molecule type" value="Genomic_DNA"/>
</dbReference>
<evidence type="ECO:0000313" key="2">
    <source>
        <dbReference type="EMBL" id="OAF20166.1"/>
    </source>
</evidence>
<sequence>MSGQTIRIICDARRAGQSEPADPHDRAGHHRYYGSSAENGGERIVESRRGKRPRPPNICGF</sequence>
<dbReference type="RefSeq" id="WP_063675867.1">
    <property type="nucleotide sequence ID" value="NZ_LSEF01000006.1"/>
</dbReference>
<proteinExistence type="predicted"/>
<name>A0A176ZKE7_9BRAD</name>
<dbReference type="Proteomes" id="UP000077173">
    <property type="component" value="Unassembled WGS sequence"/>
</dbReference>
<gene>
    <name evidence="2" type="ORF">AXW67_33735</name>
</gene>
<organism evidence="2 3">
    <name type="scientific">Bradyrhizobium neotropicale</name>
    <dbReference type="NCBI Taxonomy" id="1497615"/>
    <lineage>
        <taxon>Bacteria</taxon>
        <taxon>Pseudomonadati</taxon>
        <taxon>Pseudomonadota</taxon>
        <taxon>Alphaproteobacteria</taxon>
        <taxon>Hyphomicrobiales</taxon>
        <taxon>Nitrobacteraceae</taxon>
        <taxon>Bradyrhizobium</taxon>
    </lineage>
</organism>
<accession>A0A176ZKE7</accession>